<dbReference type="Proteomes" id="UP001201812">
    <property type="component" value="Unassembled WGS sequence"/>
</dbReference>
<evidence type="ECO:0000313" key="2">
    <source>
        <dbReference type="EMBL" id="KAI1698651.1"/>
    </source>
</evidence>
<reference evidence="2" key="1">
    <citation type="submission" date="2022-01" db="EMBL/GenBank/DDBJ databases">
        <title>Genome Sequence Resource for Two Populations of Ditylenchus destructor, the Migratory Endoparasitic Phytonematode.</title>
        <authorList>
            <person name="Zhang H."/>
            <person name="Lin R."/>
            <person name="Xie B."/>
        </authorList>
    </citation>
    <scope>NUCLEOTIDE SEQUENCE</scope>
    <source>
        <strain evidence="2">BazhouSP</strain>
    </source>
</reference>
<comment type="caution">
    <text evidence="2">The sequence shown here is derived from an EMBL/GenBank/DDBJ whole genome shotgun (WGS) entry which is preliminary data.</text>
</comment>
<proteinExistence type="predicted"/>
<organism evidence="2 3">
    <name type="scientific">Ditylenchus destructor</name>
    <dbReference type="NCBI Taxonomy" id="166010"/>
    <lineage>
        <taxon>Eukaryota</taxon>
        <taxon>Metazoa</taxon>
        <taxon>Ecdysozoa</taxon>
        <taxon>Nematoda</taxon>
        <taxon>Chromadorea</taxon>
        <taxon>Rhabditida</taxon>
        <taxon>Tylenchina</taxon>
        <taxon>Tylenchomorpha</taxon>
        <taxon>Sphaerularioidea</taxon>
        <taxon>Anguinidae</taxon>
        <taxon>Anguininae</taxon>
        <taxon>Ditylenchus</taxon>
    </lineage>
</organism>
<dbReference type="EMBL" id="JAKKPZ010000209">
    <property type="protein sequence ID" value="KAI1698651.1"/>
    <property type="molecule type" value="Genomic_DNA"/>
</dbReference>
<dbReference type="AlphaFoldDB" id="A0AAD4QVH1"/>
<evidence type="ECO:0000313" key="3">
    <source>
        <dbReference type="Proteomes" id="UP001201812"/>
    </source>
</evidence>
<gene>
    <name evidence="2" type="ORF">DdX_17780</name>
</gene>
<name>A0AAD4QVH1_9BILA</name>
<evidence type="ECO:0000256" key="1">
    <source>
        <dbReference type="SAM" id="MobiDB-lite"/>
    </source>
</evidence>
<accession>A0AAD4QVH1</accession>
<protein>
    <submittedName>
        <fullName evidence="2">Uncharacterized protein</fullName>
    </submittedName>
</protein>
<keyword evidence="3" id="KW-1185">Reference proteome</keyword>
<feature type="compositionally biased region" description="Low complexity" evidence="1">
    <location>
        <begin position="99"/>
        <end position="124"/>
    </location>
</feature>
<feature type="region of interest" description="Disordered" evidence="1">
    <location>
        <begin position="99"/>
        <end position="131"/>
    </location>
</feature>
<sequence length="150" mass="16960">MRTERRETFRFEFQRTSLLFKKFRLETVLKGCFSSKENIACTNRFEICDPKQICCTSSEYRRDTGFPSGGSGERCSSRHSVCYNKGETCSKDQICCLSDSSETSGGSNKSSSDKSNNNLNPNTKSELKRDLNKLQDELRKITAKFGVSTS</sequence>